<keyword evidence="3" id="KW-1185">Reference proteome</keyword>
<proteinExistence type="predicted"/>
<dbReference type="EMBL" id="BMWC01000001">
    <property type="protein sequence ID" value="GGW85299.1"/>
    <property type="molecule type" value="Genomic_DNA"/>
</dbReference>
<comment type="caution">
    <text evidence="2">The sequence shown here is derived from an EMBL/GenBank/DDBJ whole genome shotgun (WGS) entry which is preliminary data.</text>
</comment>
<accession>A0ABQ2WZE6</accession>
<evidence type="ECO:0000256" key="1">
    <source>
        <dbReference type="SAM" id="MobiDB-lite"/>
    </source>
</evidence>
<gene>
    <name evidence="2" type="ORF">GCM10010383_12940</name>
</gene>
<reference evidence="3" key="1">
    <citation type="journal article" date="2019" name="Int. J. Syst. Evol. Microbiol.">
        <title>The Global Catalogue of Microorganisms (GCM) 10K type strain sequencing project: providing services to taxonomists for standard genome sequencing and annotation.</title>
        <authorList>
            <consortium name="The Broad Institute Genomics Platform"/>
            <consortium name="The Broad Institute Genome Sequencing Center for Infectious Disease"/>
            <person name="Wu L."/>
            <person name="Ma J."/>
        </authorList>
    </citation>
    <scope>NUCLEOTIDE SEQUENCE [LARGE SCALE GENOMIC DNA]</scope>
    <source>
        <strain evidence="3">JCM 4866</strain>
    </source>
</reference>
<organism evidence="2 3">
    <name type="scientific">Streptomyces lomondensis</name>
    <dbReference type="NCBI Taxonomy" id="68229"/>
    <lineage>
        <taxon>Bacteria</taxon>
        <taxon>Bacillati</taxon>
        <taxon>Actinomycetota</taxon>
        <taxon>Actinomycetes</taxon>
        <taxon>Kitasatosporales</taxon>
        <taxon>Streptomycetaceae</taxon>
        <taxon>Streptomyces</taxon>
    </lineage>
</organism>
<evidence type="ECO:0000313" key="2">
    <source>
        <dbReference type="EMBL" id="GGW85299.1"/>
    </source>
</evidence>
<sequence>MQTQVVSAGRPLRVRSGRATGRRAAQMKRMRIEKTRRTVRARRYADEAFALRDVLDPRDPDIVRAKRLALEERAGGEHS</sequence>
<evidence type="ECO:0000313" key="3">
    <source>
        <dbReference type="Proteomes" id="UP000617743"/>
    </source>
</evidence>
<dbReference type="Proteomes" id="UP000617743">
    <property type="component" value="Unassembled WGS sequence"/>
</dbReference>
<name>A0ABQ2WZE6_9ACTN</name>
<feature type="region of interest" description="Disordered" evidence="1">
    <location>
        <begin position="1"/>
        <end position="29"/>
    </location>
</feature>
<protein>
    <submittedName>
        <fullName evidence="2">Uncharacterized protein</fullName>
    </submittedName>
</protein>